<comment type="caution">
    <text evidence="3">The sequence shown here is derived from an EMBL/GenBank/DDBJ whole genome shotgun (WGS) entry which is preliminary data.</text>
</comment>
<dbReference type="OrthoDB" id="9803238at2"/>
<organism evidence="3 4">
    <name type="scientific">Rubripirellula reticaptiva</name>
    <dbReference type="NCBI Taxonomy" id="2528013"/>
    <lineage>
        <taxon>Bacteria</taxon>
        <taxon>Pseudomonadati</taxon>
        <taxon>Planctomycetota</taxon>
        <taxon>Planctomycetia</taxon>
        <taxon>Pirellulales</taxon>
        <taxon>Pirellulaceae</taxon>
        <taxon>Rubripirellula</taxon>
    </lineage>
</organism>
<dbReference type="EC" id="5.1.3.23" evidence="3"/>
<dbReference type="PANTHER" id="PTHR43174">
    <property type="entry name" value="UDP-N-ACETYLGLUCOSAMINE 2-EPIMERASE"/>
    <property type="match status" value="1"/>
</dbReference>
<protein>
    <submittedName>
        <fullName evidence="3">UDP-2,3-diacetamido-2,3-dideoxy-D-glucuronate 2-epimerase</fullName>
        <ecNumber evidence="3">5.1.3.23</ecNumber>
    </submittedName>
</protein>
<comment type="similarity">
    <text evidence="1">Belongs to the UDP-N-acetylglucosamine 2-epimerase family.</text>
</comment>
<evidence type="ECO:0000256" key="1">
    <source>
        <dbReference type="RuleBase" id="RU003513"/>
    </source>
</evidence>
<dbReference type="InterPro" id="IPR003331">
    <property type="entry name" value="UDP_GlcNAc_Epimerase_2_dom"/>
</dbReference>
<dbReference type="Pfam" id="PF02350">
    <property type="entry name" value="Epimerase_2"/>
    <property type="match status" value="1"/>
</dbReference>
<feature type="domain" description="UDP-N-acetylglucosamine 2-epimerase" evidence="2">
    <location>
        <begin position="9"/>
        <end position="351"/>
    </location>
</feature>
<dbReference type="InterPro" id="IPR029767">
    <property type="entry name" value="WecB-like"/>
</dbReference>
<reference evidence="3 4" key="1">
    <citation type="submission" date="2019-02" db="EMBL/GenBank/DDBJ databases">
        <title>Deep-cultivation of Planctomycetes and their phenomic and genomic characterization uncovers novel biology.</title>
        <authorList>
            <person name="Wiegand S."/>
            <person name="Jogler M."/>
            <person name="Boedeker C."/>
            <person name="Pinto D."/>
            <person name="Vollmers J."/>
            <person name="Rivas-Marin E."/>
            <person name="Kohn T."/>
            <person name="Peeters S.H."/>
            <person name="Heuer A."/>
            <person name="Rast P."/>
            <person name="Oberbeckmann S."/>
            <person name="Bunk B."/>
            <person name="Jeske O."/>
            <person name="Meyerdierks A."/>
            <person name="Storesund J.E."/>
            <person name="Kallscheuer N."/>
            <person name="Luecker S."/>
            <person name="Lage O.M."/>
            <person name="Pohl T."/>
            <person name="Merkel B.J."/>
            <person name="Hornburger P."/>
            <person name="Mueller R.-W."/>
            <person name="Bruemmer F."/>
            <person name="Labrenz M."/>
            <person name="Spormann A.M."/>
            <person name="Op Den Camp H."/>
            <person name="Overmann J."/>
            <person name="Amann R."/>
            <person name="Jetten M.S.M."/>
            <person name="Mascher T."/>
            <person name="Medema M.H."/>
            <person name="Devos D.P."/>
            <person name="Kaster A.-K."/>
            <person name="Ovreas L."/>
            <person name="Rohde M."/>
            <person name="Galperin M.Y."/>
            <person name="Jogler C."/>
        </authorList>
    </citation>
    <scope>NUCLEOTIDE SEQUENCE [LARGE SCALE GENOMIC DNA]</scope>
    <source>
        <strain evidence="3 4">Poly59</strain>
    </source>
</reference>
<dbReference type="SUPFAM" id="SSF53756">
    <property type="entry name" value="UDP-Glycosyltransferase/glycogen phosphorylase"/>
    <property type="match status" value="1"/>
</dbReference>
<dbReference type="AlphaFoldDB" id="A0A5C6F5I1"/>
<gene>
    <name evidence="3" type="primary">wbpI</name>
    <name evidence="3" type="ORF">Poly59_19670</name>
</gene>
<name>A0A5C6F5I1_9BACT</name>
<dbReference type="Proteomes" id="UP000317977">
    <property type="component" value="Unassembled WGS sequence"/>
</dbReference>
<proteinExistence type="inferred from homology"/>
<dbReference type="Gene3D" id="3.40.50.2000">
    <property type="entry name" value="Glycogen Phosphorylase B"/>
    <property type="match status" value="2"/>
</dbReference>
<evidence type="ECO:0000313" key="4">
    <source>
        <dbReference type="Proteomes" id="UP000317977"/>
    </source>
</evidence>
<dbReference type="CDD" id="cd03786">
    <property type="entry name" value="GTB_UDP-GlcNAc_2-Epimerase"/>
    <property type="match status" value="1"/>
</dbReference>
<keyword evidence="4" id="KW-1185">Reference proteome</keyword>
<accession>A0A5C6F5I1</accession>
<dbReference type="PANTHER" id="PTHR43174:SF1">
    <property type="entry name" value="UDP-N-ACETYLGLUCOSAMINE 2-EPIMERASE"/>
    <property type="match status" value="1"/>
</dbReference>
<dbReference type="GO" id="GO:0016853">
    <property type="term" value="F:isomerase activity"/>
    <property type="evidence" value="ECO:0007669"/>
    <property type="project" value="UniProtKB-KW"/>
</dbReference>
<dbReference type="NCBIfam" id="TIGR00236">
    <property type="entry name" value="wecB"/>
    <property type="match status" value="1"/>
</dbReference>
<dbReference type="EMBL" id="SJPX01000002">
    <property type="protein sequence ID" value="TWU55667.1"/>
    <property type="molecule type" value="Genomic_DNA"/>
</dbReference>
<sequence>MKIAPILRALDSLPGLSTTLIHTGQHYDHNLSDVFFDELGIRRPDLSLNVGSGSHAHQTADVMIAIEKVLVDAASEGNPFDRLVVVGDVNSTMAAAIAATKVHVPVAHVEAGLRSFDRSMPEEINRMVTDSISDLLLCSEPAGVKNLLREGHDPSHVHLVGNVMIDTLLVHLQNAKKQDTLARLGLTAKQYGVVTLHRPSNVDNPEMLKELLEVLVGISSRLPLVFPVHPRTKARISGFGLDSLLASSDQLRLLDPLGYLDFLCLTSQAKVIVTDSGGLQEESTALDVPCLTMRENTERPVTCDEGSGILIGQSPEMLREQLEAVLEGTYKDGKCPKLWDGNAAVRIADILVASVPEHDSSQADSRAS</sequence>
<evidence type="ECO:0000313" key="3">
    <source>
        <dbReference type="EMBL" id="TWU55667.1"/>
    </source>
</evidence>
<evidence type="ECO:0000259" key="2">
    <source>
        <dbReference type="Pfam" id="PF02350"/>
    </source>
</evidence>
<keyword evidence="1 3" id="KW-0413">Isomerase</keyword>